<sequence length="118" mass="11455">MTVAANQQTVLGGTLDVAGNSFLAGNLTIGGDKVTVSSTTGDISTEGNLTLGGTLIVGGSQFGATTTLTATGTNTILTVRQGGAGDLFNAYDGGTEVFTIIDGGNVGIGTSTPVANLA</sequence>
<reference evidence="2" key="1">
    <citation type="submission" date="2017-09" db="EMBL/GenBank/DDBJ databases">
        <title>Depth-based differentiation of microbial function through sediment-hosted aquifers and enrichment of novel symbionts in the deep terrestrial subsurface.</title>
        <authorList>
            <person name="Probst A.J."/>
            <person name="Ladd B."/>
            <person name="Jarett J.K."/>
            <person name="Geller-Mcgrath D.E."/>
            <person name="Sieber C.M.K."/>
            <person name="Emerson J.B."/>
            <person name="Anantharaman K."/>
            <person name="Thomas B.C."/>
            <person name="Malmstrom R."/>
            <person name="Stieglmeier M."/>
            <person name="Klingl A."/>
            <person name="Woyke T."/>
            <person name="Ryan C.M."/>
            <person name="Banfield J.F."/>
        </authorList>
    </citation>
    <scope>NUCLEOTIDE SEQUENCE [LARGE SCALE GENOMIC DNA]</scope>
</reference>
<accession>A0A2M6WCM7</accession>
<proteinExistence type="predicted"/>
<protein>
    <submittedName>
        <fullName evidence="1">Uncharacterized protein</fullName>
    </submittedName>
</protein>
<dbReference type="AlphaFoldDB" id="A0A2M6WCM7"/>
<organism evidence="1 2">
    <name type="scientific">Candidatus Komeilibacteria bacterium CG10_big_fil_rev_8_21_14_0_10_41_13</name>
    <dbReference type="NCBI Taxonomy" id="1974476"/>
    <lineage>
        <taxon>Bacteria</taxon>
        <taxon>Candidatus Komeiliibacteriota</taxon>
    </lineage>
</organism>
<comment type="caution">
    <text evidence="1">The sequence shown here is derived from an EMBL/GenBank/DDBJ whole genome shotgun (WGS) entry which is preliminary data.</text>
</comment>
<evidence type="ECO:0000313" key="1">
    <source>
        <dbReference type="EMBL" id="PIT90549.1"/>
    </source>
</evidence>
<gene>
    <name evidence="1" type="ORF">COU22_01545</name>
</gene>
<feature type="non-terminal residue" evidence="1">
    <location>
        <position position="118"/>
    </location>
</feature>
<evidence type="ECO:0000313" key="2">
    <source>
        <dbReference type="Proteomes" id="UP000230543"/>
    </source>
</evidence>
<name>A0A2M6WCM7_9BACT</name>
<dbReference type="EMBL" id="PFBO01000047">
    <property type="protein sequence ID" value="PIT90549.1"/>
    <property type="molecule type" value="Genomic_DNA"/>
</dbReference>
<dbReference type="Proteomes" id="UP000230543">
    <property type="component" value="Unassembled WGS sequence"/>
</dbReference>